<evidence type="ECO:0000313" key="18">
    <source>
        <dbReference type="Proteomes" id="UP000261660"/>
    </source>
</evidence>
<dbReference type="PROSITE" id="PS00711">
    <property type="entry name" value="LIPOXYGENASE_1"/>
    <property type="match status" value="1"/>
</dbReference>
<evidence type="ECO:0000256" key="5">
    <source>
        <dbReference type="ARBA" id="ARBA00022723"/>
    </source>
</evidence>
<feature type="binding site" evidence="11">
    <location>
        <position position="40"/>
    </location>
    <ligand>
        <name>Ca(2+)</name>
        <dbReference type="ChEBI" id="CHEBI:29108"/>
        <label>2</label>
    </ligand>
</feature>
<dbReference type="InterPro" id="IPR020833">
    <property type="entry name" value="LipOase_Fe_BS"/>
</dbReference>
<keyword evidence="11" id="KW-0106">Calcium</keyword>
<dbReference type="GO" id="GO:0005737">
    <property type="term" value="C:cytoplasm"/>
    <property type="evidence" value="ECO:0007669"/>
    <property type="project" value="UniProtKB-SubCell"/>
</dbReference>
<comment type="cofactor">
    <cofactor evidence="10">
        <name>Fe cation</name>
        <dbReference type="ChEBI" id="CHEBI:24875"/>
    </cofactor>
    <text evidence="10">Binds 1 Fe cation per subunit.</text>
</comment>
<evidence type="ECO:0000259" key="15">
    <source>
        <dbReference type="PROSITE" id="PS50095"/>
    </source>
</evidence>
<evidence type="ECO:0000256" key="1">
    <source>
        <dbReference type="ARBA" id="ARBA00004496"/>
    </source>
</evidence>
<dbReference type="GO" id="GO:0016702">
    <property type="term" value="F:oxidoreductase activity, acting on single donors with incorporation of molecular oxygen, incorporation of two atoms of oxygen"/>
    <property type="evidence" value="ECO:0007669"/>
    <property type="project" value="InterPro"/>
</dbReference>
<feature type="binding site" evidence="11">
    <location>
        <position position="84"/>
    </location>
    <ligand>
        <name>Ca(2+)</name>
        <dbReference type="ChEBI" id="CHEBI:29108"/>
        <label>1</label>
    </ligand>
</feature>
<dbReference type="PROSITE" id="PS51393">
    <property type="entry name" value="LIPOXYGENASE_3"/>
    <property type="match status" value="1"/>
</dbReference>
<dbReference type="PROSITE" id="PS50095">
    <property type="entry name" value="PLAT"/>
    <property type="match status" value="1"/>
</dbReference>
<evidence type="ECO:0000256" key="4">
    <source>
        <dbReference type="ARBA" id="ARBA00022490"/>
    </source>
</evidence>
<dbReference type="PROSITE" id="PS00081">
    <property type="entry name" value="LIPOXYGENASE_2"/>
    <property type="match status" value="1"/>
</dbReference>
<comment type="pathway">
    <text evidence="2">Lipid metabolism.</text>
</comment>
<evidence type="ECO:0000313" key="17">
    <source>
        <dbReference type="Ensembl" id="ENSLBEP00000006984.1"/>
    </source>
</evidence>
<name>A0A3Q3EIC9_9LABR</name>
<dbReference type="InterPro" id="IPR036392">
    <property type="entry name" value="PLAT/LH2_dom_sf"/>
</dbReference>
<evidence type="ECO:0000256" key="2">
    <source>
        <dbReference type="ARBA" id="ARBA00005189"/>
    </source>
</evidence>
<dbReference type="SUPFAM" id="SSF48484">
    <property type="entry name" value="Lipoxigenase"/>
    <property type="match status" value="1"/>
</dbReference>
<dbReference type="PANTHER" id="PTHR11771">
    <property type="entry name" value="LIPOXYGENASE"/>
    <property type="match status" value="1"/>
</dbReference>
<dbReference type="InParanoid" id="A0A3Q3EIC9"/>
<dbReference type="Pfam" id="PF00305">
    <property type="entry name" value="Lipoxygenase"/>
    <property type="match status" value="1"/>
</dbReference>
<evidence type="ECO:0000256" key="14">
    <source>
        <dbReference type="RuleBase" id="RU003974"/>
    </source>
</evidence>
<evidence type="ECO:0000256" key="8">
    <source>
        <dbReference type="ARBA" id="ARBA00023004"/>
    </source>
</evidence>
<feature type="binding site" evidence="10">
    <location>
        <position position="369"/>
    </location>
    <ligand>
        <name>Fe cation</name>
        <dbReference type="ChEBI" id="CHEBI:24875"/>
        <note>catalytic</note>
    </ligand>
</feature>
<feature type="binding site" evidence="10">
    <location>
        <position position="364"/>
    </location>
    <ligand>
        <name>Fe cation</name>
        <dbReference type="ChEBI" id="CHEBI:24875"/>
        <note>catalytic</note>
    </ligand>
</feature>
<sequence>MANYEVTVSTGNLLYANTFNNIYIKLVGTDGESNHTWLLNISGPLAFNTGAVSSTFTLSCTNSIGKLLLIELNKHPVIAFPEDAWFPNKVEVKSPEGQTFNFPIYHWITDSEVHLYRDGKGLYYTHPLGKYCREKELKEREEAYQWHVYEQGIPRCMKAENTESLPLEVHFSFTKTTEFLFTAAQGLIELKLDGQGDCTEKWTDMDSIYRAFCCKITDISVYVQKHWKEDEFFAYQFLNGVNPMLIRRCSAIPKNFPVTESMFPDDMIIMDLQNENIYLCDYKLLDGVEANTINGMKQYLMAPLVLLQRTPDDKLMPIAIQVRVTEELLVQQSHLFPTDSEYDWLMAKIFVRSADFNFHELNIHLLRTHLLAEVFAVSLLRNVPMVHPLYKLLIPHTRYSLQINLMARNRLISKDGTFTKYTACGGEGMFTILKRSMASMTYSSLCIPDDIAERGMEAVPNYYYRDDGLKLWDIIHKFVKGILNCYYKSDADVEKDSELQKWISDIFVEGFLSNAKTGIPQGFSTVAALVKFVTMVIFTCSVQHSAVNSGQYDYGAWMPNTPISLQLPPPTTKGTTSEATMLETFPDVNVTVQGMAIMHLLSKQSTDFVPLGHYPDEHFFEKIPCKLIKEFQGDLEIQSVIIKVRNENLDVPYTYMNPTVVENSVAI</sequence>
<feature type="binding site" evidence="10">
    <location>
        <position position="667"/>
    </location>
    <ligand>
        <name>Fe cation</name>
        <dbReference type="ChEBI" id="CHEBI:24875"/>
        <note>catalytic</note>
    </ligand>
</feature>
<keyword evidence="5 10" id="KW-0479">Metal-binding</keyword>
<dbReference type="FunFam" id="1.20.245.10:FF:000001">
    <property type="entry name" value="Arachidonate 5-lipoxygenase a"/>
    <property type="match status" value="1"/>
</dbReference>
<organism evidence="17 18">
    <name type="scientific">Labrus bergylta</name>
    <name type="common">ballan wrasse</name>
    <dbReference type="NCBI Taxonomy" id="56723"/>
    <lineage>
        <taxon>Eukaryota</taxon>
        <taxon>Metazoa</taxon>
        <taxon>Chordata</taxon>
        <taxon>Craniata</taxon>
        <taxon>Vertebrata</taxon>
        <taxon>Euteleostomi</taxon>
        <taxon>Actinopterygii</taxon>
        <taxon>Neopterygii</taxon>
        <taxon>Teleostei</taxon>
        <taxon>Neoteleostei</taxon>
        <taxon>Acanthomorphata</taxon>
        <taxon>Eupercaria</taxon>
        <taxon>Labriformes</taxon>
        <taxon>Labridae</taxon>
        <taxon>Labrus</taxon>
    </lineage>
</organism>
<dbReference type="Pfam" id="PF01477">
    <property type="entry name" value="PLAT"/>
    <property type="match status" value="1"/>
</dbReference>
<proteinExistence type="inferred from homology"/>
<dbReference type="InterPro" id="IPR000907">
    <property type="entry name" value="LipOase"/>
</dbReference>
<dbReference type="PRINTS" id="PR00087">
    <property type="entry name" value="LIPOXYGENASE"/>
</dbReference>
<dbReference type="InterPro" id="IPR020834">
    <property type="entry name" value="LipOase_CS"/>
</dbReference>
<keyword evidence="8 10" id="KW-0408">Iron</keyword>
<feature type="site" description="Essential for stabilizing binding to COTL1" evidence="12">
    <location>
        <position position="107"/>
    </location>
</feature>
<feature type="domain" description="PLAT" evidence="15">
    <location>
        <begin position="2"/>
        <end position="122"/>
    </location>
</feature>
<dbReference type="InterPro" id="IPR036226">
    <property type="entry name" value="LipOase_C_sf"/>
</dbReference>
<dbReference type="GO" id="GO:0005506">
    <property type="term" value="F:iron ion binding"/>
    <property type="evidence" value="ECO:0007669"/>
    <property type="project" value="InterPro"/>
</dbReference>
<evidence type="ECO:0000256" key="9">
    <source>
        <dbReference type="ARBA" id="ARBA00023098"/>
    </source>
</evidence>
<comment type="subcellular location">
    <subcellularLocation>
        <location evidence="1">Cytoplasm</location>
    </subcellularLocation>
</comment>
<feature type="binding site" evidence="11">
    <location>
        <position position="83"/>
    </location>
    <ligand>
        <name>Ca(2+)</name>
        <dbReference type="ChEBI" id="CHEBI:29108"/>
        <label>1</label>
    </ligand>
</feature>
<dbReference type="InterPro" id="IPR001024">
    <property type="entry name" value="PLAT/LH2_dom"/>
</dbReference>
<dbReference type="InterPro" id="IPR001885">
    <property type="entry name" value="LipOase_mml"/>
</dbReference>
<comment type="caution">
    <text evidence="13">Lacks conserved residue(s) required for the propagation of feature annotation.</text>
</comment>
<accession>A0A3Q3EIC9</accession>
<evidence type="ECO:0000256" key="13">
    <source>
        <dbReference type="PROSITE-ProRule" id="PRU00152"/>
    </source>
</evidence>
<dbReference type="STRING" id="56723.ENSLBEP00000006984"/>
<dbReference type="SUPFAM" id="SSF49723">
    <property type="entry name" value="Lipase/lipooxygenase domain (PLAT/LH2 domain)"/>
    <property type="match status" value="1"/>
</dbReference>
<dbReference type="SMART" id="SM00308">
    <property type="entry name" value="LH2"/>
    <property type="match status" value="1"/>
</dbReference>
<keyword evidence="9" id="KW-0443">Lipid metabolism</keyword>
<dbReference type="AlphaFoldDB" id="A0A3Q3EIC9"/>
<evidence type="ECO:0000256" key="10">
    <source>
        <dbReference type="PIRSR" id="PIRSR601885-1"/>
    </source>
</evidence>
<keyword evidence="18" id="KW-1185">Reference proteome</keyword>
<dbReference type="GeneTree" id="ENSGT00940000161510"/>
<dbReference type="GO" id="GO:0034440">
    <property type="term" value="P:lipid oxidation"/>
    <property type="evidence" value="ECO:0007669"/>
    <property type="project" value="InterPro"/>
</dbReference>
<evidence type="ECO:0000256" key="12">
    <source>
        <dbReference type="PIRSR" id="PIRSR601885-3"/>
    </source>
</evidence>
<reference evidence="17" key="2">
    <citation type="submission" date="2025-09" db="UniProtKB">
        <authorList>
            <consortium name="Ensembl"/>
        </authorList>
    </citation>
    <scope>IDENTIFICATION</scope>
</reference>
<evidence type="ECO:0000256" key="3">
    <source>
        <dbReference type="ARBA" id="ARBA00009419"/>
    </source>
</evidence>
<comment type="similarity">
    <text evidence="3 14">Belongs to the lipoxygenase family.</text>
</comment>
<evidence type="ECO:0000256" key="6">
    <source>
        <dbReference type="ARBA" id="ARBA00022964"/>
    </source>
</evidence>
<feature type="domain" description="Lipoxygenase" evidence="16">
    <location>
        <begin position="118"/>
        <end position="667"/>
    </location>
</feature>
<keyword evidence="4" id="KW-0963">Cytoplasm</keyword>
<keyword evidence="6 14" id="KW-0223">Dioxygenase</keyword>
<dbReference type="Proteomes" id="UP000261660">
    <property type="component" value="Unplaced"/>
</dbReference>
<dbReference type="PRINTS" id="PR00467">
    <property type="entry name" value="MAMLPOXGNASE"/>
</dbReference>
<evidence type="ECO:0000256" key="7">
    <source>
        <dbReference type="ARBA" id="ARBA00023002"/>
    </source>
</evidence>
<dbReference type="Gene3D" id="1.20.245.10">
    <property type="entry name" value="Lipoxygenase-1, Domain 5"/>
    <property type="match status" value="1"/>
</dbReference>
<dbReference type="Gene3D" id="3.10.450.60">
    <property type="match status" value="1"/>
</dbReference>
<evidence type="ECO:0000256" key="11">
    <source>
        <dbReference type="PIRSR" id="PIRSR601885-2"/>
    </source>
</evidence>
<reference evidence="17" key="1">
    <citation type="submission" date="2025-08" db="UniProtKB">
        <authorList>
            <consortium name="Ensembl"/>
        </authorList>
    </citation>
    <scope>IDENTIFICATION</scope>
</reference>
<protein>
    <submittedName>
        <fullName evidence="17">Arachidonate 15-lipoxygenase B-like</fullName>
    </submittedName>
</protein>
<dbReference type="Gene3D" id="2.60.60.20">
    <property type="entry name" value="PLAT/LH2 domain"/>
    <property type="match status" value="1"/>
</dbReference>
<evidence type="ECO:0000259" key="16">
    <source>
        <dbReference type="PROSITE" id="PS51393"/>
    </source>
</evidence>
<feature type="binding site" evidence="10">
    <location>
        <position position="544"/>
    </location>
    <ligand>
        <name>Fe cation</name>
        <dbReference type="ChEBI" id="CHEBI:24875"/>
        <note>catalytic</note>
    </ligand>
</feature>
<dbReference type="InterPro" id="IPR013819">
    <property type="entry name" value="LipOase_C"/>
</dbReference>
<keyword evidence="7 14" id="KW-0560">Oxidoreductase</keyword>
<dbReference type="Ensembl" id="ENSLBET00000007337.1">
    <property type="protein sequence ID" value="ENSLBEP00000006984.1"/>
    <property type="gene ID" value="ENSLBEG00000005317.1"/>
</dbReference>